<dbReference type="VEuPathDB" id="FungiDB:GMDG_06501"/>
<protein>
    <recommendedName>
        <fullName evidence="2">Carboxymuconolactone decarboxylase-like domain-containing protein</fullName>
    </recommendedName>
</protein>
<dbReference type="PANTHER" id="PTHR34846:SF5">
    <property type="entry name" value="CARBOXYMUCONOLACTONE DECARBOXYLASE-LIKE DOMAIN-CONTAINING PROTEIN"/>
    <property type="match status" value="1"/>
</dbReference>
<name>A0A177AM98_9PEZI</name>
<accession>A0A177AM98</accession>
<dbReference type="EMBL" id="KV441386">
    <property type="protein sequence ID" value="OAF63155.1"/>
    <property type="molecule type" value="Genomic_DNA"/>
</dbReference>
<proteinExistence type="predicted"/>
<evidence type="ECO:0000313" key="1">
    <source>
        <dbReference type="EMBL" id="OAF63155.1"/>
    </source>
</evidence>
<dbReference type="InterPro" id="IPR029032">
    <property type="entry name" value="AhpD-like"/>
</dbReference>
<dbReference type="PANTHER" id="PTHR34846">
    <property type="entry name" value="4-CARBOXYMUCONOLACTONE DECARBOXYLASE FAMILY PROTEIN (AFU_ORTHOLOGUE AFUA_6G11590)"/>
    <property type="match status" value="1"/>
</dbReference>
<gene>
    <name evidence="1" type="ORF">VC83_00653</name>
</gene>
<dbReference type="OrthoDB" id="2567457at2759"/>
<organism evidence="1">
    <name type="scientific">Pseudogymnoascus destructans</name>
    <dbReference type="NCBI Taxonomy" id="655981"/>
    <lineage>
        <taxon>Eukaryota</taxon>
        <taxon>Fungi</taxon>
        <taxon>Dikarya</taxon>
        <taxon>Ascomycota</taxon>
        <taxon>Pezizomycotina</taxon>
        <taxon>Leotiomycetes</taxon>
        <taxon>Thelebolales</taxon>
        <taxon>Thelebolaceae</taxon>
        <taxon>Pseudogymnoascus</taxon>
    </lineage>
</organism>
<dbReference type="GeneID" id="36283746"/>
<dbReference type="eggNOG" id="ENOG502RZRE">
    <property type="taxonomic scope" value="Eukaryota"/>
</dbReference>
<dbReference type="Proteomes" id="UP000077154">
    <property type="component" value="Unassembled WGS sequence"/>
</dbReference>
<sequence length="208" mass="22921">MSAPTEPRPDPFRHTCLVPYVEAATAPPAIAEKINVLPFRRNIFLLLAHSPGLFPHMMGLIGGCFNKDVRKIPLLDWQLIVLRTATTLGAKYEYDVNLPVAEIFNLGEEKIAAIGCTALSVRQGEGPWTARQRVILRVVDEQLATYTNTPGTIKDAVEILGHAELVEVLIILGTYSTLARIINGLRIDDDQPVRPEGLEDMLKASVTE</sequence>
<reference evidence="1" key="1">
    <citation type="submission" date="2016-03" db="EMBL/GenBank/DDBJ databases">
        <title>Updated assembly of Pseudogymnoascus destructans, the fungus causing white-nose syndrome of bats.</title>
        <authorList>
            <person name="Palmer J.M."/>
            <person name="Drees K.P."/>
            <person name="Foster J.T."/>
            <person name="Lindner D.L."/>
        </authorList>
    </citation>
    <scope>NUCLEOTIDE SEQUENCE [LARGE SCALE GENOMIC DNA]</scope>
    <source>
        <strain evidence="1">20631-21</strain>
    </source>
</reference>
<evidence type="ECO:0008006" key="2">
    <source>
        <dbReference type="Google" id="ProtNLM"/>
    </source>
</evidence>
<dbReference type="Gene3D" id="1.20.1290.10">
    <property type="entry name" value="AhpD-like"/>
    <property type="match status" value="1"/>
</dbReference>
<dbReference type="SUPFAM" id="SSF69118">
    <property type="entry name" value="AhpD-like"/>
    <property type="match status" value="1"/>
</dbReference>
<dbReference type="AlphaFoldDB" id="A0A177AM98"/>
<dbReference type="RefSeq" id="XP_024328425.1">
    <property type="nucleotide sequence ID" value="XM_024464340.1"/>
</dbReference>